<dbReference type="GO" id="GO:0005524">
    <property type="term" value="F:ATP binding"/>
    <property type="evidence" value="ECO:0007669"/>
    <property type="project" value="UniProtKB-KW"/>
</dbReference>
<protein>
    <submittedName>
        <fullName evidence="2">ATP-binding protein</fullName>
    </submittedName>
</protein>
<dbReference type="EMBL" id="JAHSTS010000001">
    <property type="protein sequence ID" value="MBV4457606.1"/>
    <property type="molecule type" value="Genomic_DNA"/>
</dbReference>
<reference evidence="2 3" key="1">
    <citation type="submission" date="2021-06" db="EMBL/GenBank/DDBJ databases">
        <title>Updating the genus Pseudomonas: Description of 43 new species and partition of the Pseudomonas putida group.</title>
        <authorList>
            <person name="Girard L."/>
            <person name="Lood C."/>
            <person name="Vandamme P."/>
            <person name="Rokni-Zadeh H."/>
            <person name="Van Noort V."/>
            <person name="Hofte M."/>
            <person name="Lavigne R."/>
            <person name="De Mot R."/>
        </authorList>
    </citation>
    <scope>NUCLEOTIDE SEQUENCE [LARGE SCALE GENOMIC DNA]</scope>
    <source>
        <strain evidence="2 3">COR58</strain>
    </source>
</reference>
<evidence type="ECO:0000313" key="3">
    <source>
        <dbReference type="Proteomes" id="UP000765224"/>
    </source>
</evidence>
<evidence type="ECO:0000313" key="2">
    <source>
        <dbReference type="EMBL" id="MBV4457606.1"/>
    </source>
</evidence>
<proteinExistence type="predicted"/>
<keyword evidence="3" id="KW-1185">Reference proteome</keyword>
<dbReference type="InterPro" id="IPR007421">
    <property type="entry name" value="Schlafen_AlbA_2_dom"/>
</dbReference>
<sequence>MDLDEFLLAPRESLNIELKSWIDPSTPEGKAKIVKAAIALRNFNGGHLGIGISDEGVPLTSDAPKNLDNHFHQDTIQALITRHSSETFEISVKFGKFQGVRFPFIVIPPGTRTPVAAKVGILDQSTPPKELVKKDTVYVRTLGANNTPSTAAALFSDWPQIMNVCFDNREADIGNFVRRHLTGIDIPSLLKQLSGEPVESQITAVDAFLNQCRQRFIEIPKSDDAKDLGIGRVEYAFIINSAEVRQGIRADDDFLSSFMYANPHHSGWPLWMDTRGFSKPSDRPRTRSGGWEVLIEDYIGSFILPHLDFWRVEPPGSFYHARILLDDAIAIKNGNNPNELFSIDLVINGVAEAISVAISFANSMEFPATDTTLEFAFRWSGLAGRQLSAYNPARYISPGRICGDDEIISHTNIPLDLAPSSIPSLIPDIVGDLFSSFNGMRLSKTVIEEIAREQLNNKY</sequence>
<accession>A0ABS6PAW2</accession>
<dbReference type="RefSeq" id="WP_217891293.1">
    <property type="nucleotide sequence ID" value="NZ_JAHSTS010000001.1"/>
</dbReference>
<keyword evidence="2" id="KW-0547">Nucleotide-binding</keyword>
<feature type="domain" description="Schlafen AlbA-2" evidence="1">
    <location>
        <begin position="12"/>
        <end position="143"/>
    </location>
</feature>
<keyword evidence="2" id="KW-0067">ATP-binding</keyword>
<organism evidence="2 3">
    <name type="scientific">Pseudomonas ekonensis</name>
    <dbReference type="NCBI Taxonomy" id="2842353"/>
    <lineage>
        <taxon>Bacteria</taxon>
        <taxon>Pseudomonadati</taxon>
        <taxon>Pseudomonadota</taxon>
        <taxon>Gammaproteobacteria</taxon>
        <taxon>Pseudomonadales</taxon>
        <taxon>Pseudomonadaceae</taxon>
        <taxon>Pseudomonas</taxon>
    </lineage>
</organism>
<name>A0ABS6PAW2_9PSED</name>
<dbReference type="Proteomes" id="UP000765224">
    <property type="component" value="Unassembled WGS sequence"/>
</dbReference>
<dbReference type="Pfam" id="PF04326">
    <property type="entry name" value="SLFN_AlbA_2"/>
    <property type="match status" value="1"/>
</dbReference>
<comment type="caution">
    <text evidence="2">The sequence shown here is derived from an EMBL/GenBank/DDBJ whole genome shotgun (WGS) entry which is preliminary data.</text>
</comment>
<evidence type="ECO:0000259" key="1">
    <source>
        <dbReference type="Pfam" id="PF04326"/>
    </source>
</evidence>
<gene>
    <name evidence="2" type="ORF">KVG96_06545</name>
</gene>